<accession>G0V313</accession>
<dbReference type="VEuPathDB" id="TriTrypDB:TcIL3000.11.14050"/>
<dbReference type="AlphaFoldDB" id="G0V313"/>
<reference evidence="1" key="1">
    <citation type="journal article" date="2012" name="Proc. Natl. Acad. Sci. U.S.A.">
        <title>Antigenic diversity is generated by distinct evolutionary mechanisms in African trypanosome species.</title>
        <authorList>
            <person name="Jackson A.P."/>
            <person name="Berry A."/>
            <person name="Aslett M."/>
            <person name="Allison H.C."/>
            <person name="Burton P."/>
            <person name="Vavrova-Anderson J."/>
            <person name="Brown R."/>
            <person name="Browne H."/>
            <person name="Corton N."/>
            <person name="Hauser H."/>
            <person name="Gamble J."/>
            <person name="Gilderthorp R."/>
            <person name="Marcello L."/>
            <person name="McQuillan J."/>
            <person name="Otto T.D."/>
            <person name="Quail M.A."/>
            <person name="Sanders M.J."/>
            <person name="van Tonder A."/>
            <person name="Ginger M.L."/>
            <person name="Field M.C."/>
            <person name="Barry J.D."/>
            <person name="Hertz-Fowler C."/>
            <person name="Berriman M."/>
        </authorList>
    </citation>
    <scope>NUCLEOTIDE SEQUENCE</scope>
    <source>
        <strain evidence="1">IL3000</strain>
    </source>
</reference>
<sequence length="239" mass="26041">MFSSRAFGPVAFGTSQASLRCAHLSWSLSAKSSRTSGEQAVSRTYTLSSVPSPCVSYNPPPNRLGSMSTVLQADKTRNLRMALSSPYCLIPLWLCSPLVQQAPNGAPITRPFGSVGLHHHLTILCPSCTYSSRSQPVVQQGPFSMRVLVAVAPECGQQTLVRLLLSSEFRSLFPIHSRVCNVFFTVLHCSMAGSTLTLRAGCGEANWGVDGIFCQTLADHQPFLFSPKDREDFSKTFHL</sequence>
<proteinExistence type="predicted"/>
<dbReference type="EMBL" id="HE575324">
    <property type="protein sequence ID" value="CCC96036.1"/>
    <property type="molecule type" value="Genomic_DNA"/>
</dbReference>
<evidence type="ECO:0000313" key="1">
    <source>
        <dbReference type="EMBL" id="CCC96036.1"/>
    </source>
</evidence>
<protein>
    <submittedName>
        <fullName evidence="1">Uncharacterized protein TCIL3000_11_14050</fullName>
    </submittedName>
</protein>
<gene>
    <name evidence="1" type="ORF">TCIL3000_11_14050</name>
</gene>
<organism evidence="1">
    <name type="scientific">Trypanosoma congolense (strain IL3000)</name>
    <dbReference type="NCBI Taxonomy" id="1068625"/>
    <lineage>
        <taxon>Eukaryota</taxon>
        <taxon>Discoba</taxon>
        <taxon>Euglenozoa</taxon>
        <taxon>Kinetoplastea</taxon>
        <taxon>Metakinetoplastina</taxon>
        <taxon>Trypanosomatida</taxon>
        <taxon>Trypanosomatidae</taxon>
        <taxon>Trypanosoma</taxon>
        <taxon>Nannomonas</taxon>
    </lineage>
</organism>
<name>G0V313_TRYCI</name>